<keyword evidence="2" id="KW-1185">Reference proteome</keyword>
<sequence length="69" mass="8042">MDLREPSNDNGFVINKRVNGMLYQVVIDMGVSRTMMNSWLAKHFNEIRQEPHQQLQLLTATDQAPPYPR</sequence>
<protein>
    <submittedName>
        <fullName evidence="1">Uncharacterized protein</fullName>
    </submittedName>
</protein>
<dbReference type="AlphaFoldDB" id="A0A4C1WDQ0"/>
<reference evidence="1 2" key="1">
    <citation type="journal article" date="2019" name="Commun. Biol.">
        <title>The bagworm genome reveals a unique fibroin gene that provides high tensile strength.</title>
        <authorList>
            <person name="Kono N."/>
            <person name="Nakamura H."/>
            <person name="Ohtoshi R."/>
            <person name="Tomita M."/>
            <person name="Numata K."/>
            <person name="Arakawa K."/>
        </authorList>
    </citation>
    <scope>NUCLEOTIDE SEQUENCE [LARGE SCALE GENOMIC DNA]</scope>
</reference>
<organism evidence="1 2">
    <name type="scientific">Eumeta variegata</name>
    <name type="common">Bagworm moth</name>
    <name type="synonym">Eumeta japonica</name>
    <dbReference type="NCBI Taxonomy" id="151549"/>
    <lineage>
        <taxon>Eukaryota</taxon>
        <taxon>Metazoa</taxon>
        <taxon>Ecdysozoa</taxon>
        <taxon>Arthropoda</taxon>
        <taxon>Hexapoda</taxon>
        <taxon>Insecta</taxon>
        <taxon>Pterygota</taxon>
        <taxon>Neoptera</taxon>
        <taxon>Endopterygota</taxon>
        <taxon>Lepidoptera</taxon>
        <taxon>Glossata</taxon>
        <taxon>Ditrysia</taxon>
        <taxon>Tineoidea</taxon>
        <taxon>Psychidae</taxon>
        <taxon>Oiketicinae</taxon>
        <taxon>Eumeta</taxon>
    </lineage>
</organism>
<accession>A0A4C1WDQ0</accession>
<dbReference type="Proteomes" id="UP000299102">
    <property type="component" value="Unassembled WGS sequence"/>
</dbReference>
<name>A0A4C1WDQ0_EUMVA</name>
<evidence type="ECO:0000313" key="1">
    <source>
        <dbReference type="EMBL" id="GBP49526.1"/>
    </source>
</evidence>
<evidence type="ECO:0000313" key="2">
    <source>
        <dbReference type="Proteomes" id="UP000299102"/>
    </source>
</evidence>
<proteinExistence type="predicted"/>
<comment type="caution">
    <text evidence="1">The sequence shown here is derived from an EMBL/GenBank/DDBJ whole genome shotgun (WGS) entry which is preliminary data.</text>
</comment>
<dbReference type="EMBL" id="BGZK01000546">
    <property type="protein sequence ID" value="GBP49526.1"/>
    <property type="molecule type" value="Genomic_DNA"/>
</dbReference>
<gene>
    <name evidence="1" type="ORF">EVAR_45502_1</name>
</gene>